<organism evidence="1 2">
    <name type="scientific">Paenibacillus naphthalenovorans</name>
    <dbReference type="NCBI Taxonomy" id="162209"/>
    <lineage>
        <taxon>Bacteria</taxon>
        <taxon>Bacillati</taxon>
        <taxon>Bacillota</taxon>
        <taxon>Bacilli</taxon>
        <taxon>Bacillales</taxon>
        <taxon>Paenibacillaceae</taxon>
        <taxon>Paenibacillus</taxon>
    </lineage>
</organism>
<keyword evidence="2" id="KW-1185">Reference proteome</keyword>
<accession>A0A0U2VSJ9</accession>
<dbReference type="EMBL" id="CP013652">
    <property type="protein sequence ID" value="ALS22487.1"/>
    <property type="molecule type" value="Genomic_DNA"/>
</dbReference>
<dbReference type="RefSeq" id="WP_171005805.1">
    <property type="nucleotide sequence ID" value="NZ_BJCS01000001.1"/>
</dbReference>
<evidence type="ECO:0000313" key="2">
    <source>
        <dbReference type="Proteomes" id="UP000061660"/>
    </source>
</evidence>
<evidence type="ECO:0000313" key="1">
    <source>
        <dbReference type="EMBL" id="ALS22487.1"/>
    </source>
</evidence>
<dbReference type="Proteomes" id="UP000061660">
    <property type="component" value="Chromosome"/>
</dbReference>
<dbReference type="STRING" id="162209.IJ22_21130"/>
<name>A0A0U2VSJ9_9BACL</name>
<gene>
    <name evidence="1" type="ORF">IJ22_21130</name>
</gene>
<dbReference type="PATRIC" id="fig|162209.4.peg.2241"/>
<dbReference type="AlphaFoldDB" id="A0A0U2VSJ9"/>
<proteinExistence type="predicted"/>
<dbReference type="KEGG" id="pnp:IJ22_21130"/>
<reference evidence="1 2" key="2">
    <citation type="journal article" date="2016" name="Genome Announc.">
        <title>Complete Genome Sequences of Two Interactive Moderate Thermophiles, Paenibacillus napthalenovorans 32O-Y and Paenibacillus sp. 32O-W.</title>
        <authorList>
            <person name="Butler R.R.III."/>
            <person name="Wang J."/>
            <person name="Stark B.C."/>
            <person name="Pombert J.F."/>
        </authorList>
    </citation>
    <scope>NUCLEOTIDE SEQUENCE [LARGE SCALE GENOMIC DNA]</scope>
    <source>
        <strain evidence="1 2">32O-Y</strain>
    </source>
</reference>
<sequence length="169" mass="19877">MSRKWERMVRKNTKISNMQRRKSGKGEISGVNADGSVIFKGRSWFLPMLLVATGVFCFIVFRNQPGQEQLYWITGASYIFLALLIYWIRRPFLKIDKKTLSSRRFGGDRFYDADQIKDITISKDAIVINFKAKGKRWVFTKIYHMFPIDSARIKLQEYAEKYNVTLIQD</sequence>
<protein>
    <submittedName>
        <fullName evidence="1">Uncharacterized protein</fullName>
    </submittedName>
</protein>
<reference evidence="2" key="1">
    <citation type="submission" date="2015-12" db="EMBL/GenBank/DDBJ databases">
        <title>Complete genome sequences of two moderately thermophilic Paenibacillus species.</title>
        <authorList>
            <person name="Butler R.III."/>
            <person name="Wang J."/>
            <person name="Stark B.C."/>
            <person name="Pombert J.-F."/>
        </authorList>
    </citation>
    <scope>NUCLEOTIDE SEQUENCE [LARGE SCALE GENOMIC DNA]</scope>
    <source>
        <strain evidence="2">32O-Y</strain>
    </source>
</reference>